<organism evidence="1">
    <name type="scientific">Candidatus Kentrum sp. TUN</name>
    <dbReference type="NCBI Taxonomy" id="2126343"/>
    <lineage>
        <taxon>Bacteria</taxon>
        <taxon>Pseudomonadati</taxon>
        <taxon>Pseudomonadota</taxon>
        <taxon>Gammaproteobacteria</taxon>
        <taxon>Candidatus Kentrum</taxon>
    </lineage>
</organism>
<accession>A0A450ZBL7</accession>
<reference evidence="1" key="1">
    <citation type="submission" date="2019-02" db="EMBL/GenBank/DDBJ databases">
        <authorList>
            <person name="Gruber-Vodicka R. H."/>
            <person name="Seah K. B. B."/>
        </authorList>
    </citation>
    <scope>NUCLEOTIDE SEQUENCE</scope>
    <source>
        <strain evidence="2">BECK_BY1</strain>
        <strain evidence="1">BECK_BY2</strain>
        <strain evidence="3">BECK_BY3</strain>
    </source>
</reference>
<sequence length="43" mass="5101">MKVNIQTLVRTDKEKVAISCEIRSSFDRIELRMDDTVCFMSKY</sequence>
<gene>
    <name evidence="2" type="ORF">BECKTUN1418D_GA0071000_100724</name>
    <name evidence="1" type="ORF">BECKTUN1418E_GA0071001_100525</name>
    <name evidence="3" type="ORF">BECKTUN1418F_GA0071002_104312</name>
</gene>
<name>A0A450ZBL7_9GAMM</name>
<proteinExistence type="predicted"/>
<dbReference type="AlphaFoldDB" id="A0A450ZBL7"/>
<dbReference type="EMBL" id="CAADFY010000043">
    <property type="protein sequence ID" value="VFK54483.1"/>
    <property type="molecule type" value="Genomic_DNA"/>
</dbReference>
<dbReference type="EMBL" id="CAADFX010000007">
    <property type="protein sequence ID" value="VFK51357.1"/>
    <property type="molecule type" value="Genomic_DNA"/>
</dbReference>
<dbReference type="EMBL" id="CAADFV010000005">
    <property type="protein sequence ID" value="VFK51167.1"/>
    <property type="molecule type" value="Genomic_DNA"/>
</dbReference>
<protein>
    <submittedName>
        <fullName evidence="1">Uncharacterized protein</fullName>
    </submittedName>
</protein>
<evidence type="ECO:0000313" key="1">
    <source>
        <dbReference type="EMBL" id="VFK51167.1"/>
    </source>
</evidence>
<evidence type="ECO:0000313" key="2">
    <source>
        <dbReference type="EMBL" id="VFK51357.1"/>
    </source>
</evidence>
<evidence type="ECO:0000313" key="3">
    <source>
        <dbReference type="EMBL" id="VFK54483.1"/>
    </source>
</evidence>